<keyword evidence="6" id="KW-0418">Kinase</keyword>
<proteinExistence type="predicted"/>
<dbReference type="SMART" id="SM00387">
    <property type="entry name" value="HATPase_c"/>
    <property type="match status" value="1"/>
</dbReference>
<sequence>MDYSILLVALIWLLVAYAIYRYIILEKLVVARTKDMLEANQRLKNEHSMMESMLNDKSFLVEIASTLNSTSSTYEEIGKILGLLNRKMRISHVIIMERDIITDNFLSSVYLITQQGVQNITNNCDKFPMSILEILKKEDFLLCPESDKLEYGAENCFFSFGMRSICIFPALRLNSGLVGLFGFGRGERNDWCKDEVEMLKAITSMLLNAWWSYREFHGRLAAEKKRTEAVKLAEKSVRMASIGVIAAGITHEISQPLNDIKIAADSVVIWNENNSRLLPDNFRRWLESISGNVNRISEIIEQMRTYWSSPTELSFSPLELNASIRHAITLVDHQLKAHNITLKIEESDTSLVIEGNKVNLEQVILNLVVNAIHALDTVDKLEKIIEIKINRLKSQAVIEVIDNGPGFPGINVQKLFDPFYSTKKPQLGMGLGLAIVKRFVEGFGGSVSARNIESGGAYFTVTIPLSSENRQGEEL</sequence>
<keyword evidence="8" id="KW-0902">Two-component regulatory system</keyword>
<feature type="domain" description="Histidine kinase" evidence="9">
    <location>
        <begin position="248"/>
        <end position="467"/>
    </location>
</feature>
<dbReference type="InterPro" id="IPR003594">
    <property type="entry name" value="HATPase_dom"/>
</dbReference>
<evidence type="ECO:0000256" key="2">
    <source>
        <dbReference type="ARBA" id="ARBA00012438"/>
    </source>
</evidence>
<dbReference type="InterPro" id="IPR003661">
    <property type="entry name" value="HisK_dim/P_dom"/>
</dbReference>
<dbReference type="Pfam" id="PF02518">
    <property type="entry name" value="HATPase_c"/>
    <property type="match status" value="1"/>
</dbReference>
<gene>
    <name evidence="10" type="ORF">A2Z86_09505</name>
</gene>
<dbReference type="EC" id="2.7.13.3" evidence="2"/>
<dbReference type="Gene3D" id="3.30.565.10">
    <property type="entry name" value="Histidine kinase-like ATPase, C-terminal domain"/>
    <property type="match status" value="1"/>
</dbReference>
<dbReference type="InterPro" id="IPR036097">
    <property type="entry name" value="HisK_dim/P_sf"/>
</dbReference>
<reference evidence="10 11" key="1">
    <citation type="journal article" date="2016" name="Nat. Commun.">
        <title>Thousands of microbial genomes shed light on interconnected biogeochemical processes in an aquifer system.</title>
        <authorList>
            <person name="Anantharaman K."/>
            <person name="Brown C.T."/>
            <person name="Hug L.A."/>
            <person name="Sharon I."/>
            <person name="Castelle C.J."/>
            <person name="Probst A.J."/>
            <person name="Thomas B.C."/>
            <person name="Singh A."/>
            <person name="Wilkins M.J."/>
            <person name="Karaoz U."/>
            <person name="Brodie E.L."/>
            <person name="Williams K.H."/>
            <person name="Hubbard S.S."/>
            <person name="Banfield J.F."/>
        </authorList>
    </citation>
    <scope>NUCLEOTIDE SEQUENCE [LARGE SCALE GENOMIC DNA]</scope>
</reference>
<keyword evidence="7" id="KW-0067">ATP-binding</keyword>
<comment type="caution">
    <text evidence="10">The sequence shown here is derived from an EMBL/GenBank/DDBJ whole genome shotgun (WGS) entry which is preliminary data.</text>
</comment>
<keyword evidence="3" id="KW-0597">Phosphoprotein</keyword>
<dbReference type="InterPro" id="IPR005467">
    <property type="entry name" value="His_kinase_dom"/>
</dbReference>
<protein>
    <recommendedName>
        <fullName evidence="2">histidine kinase</fullName>
        <ecNumber evidence="2">2.7.13.3</ecNumber>
    </recommendedName>
</protein>
<evidence type="ECO:0000256" key="5">
    <source>
        <dbReference type="ARBA" id="ARBA00022741"/>
    </source>
</evidence>
<dbReference type="SUPFAM" id="SSF47384">
    <property type="entry name" value="Homodimeric domain of signal transducing histidine kinase"/>
    <property type="match status" value="1"/>
</dbReference>
<keyword evidence="5" id="KW-0547">Nucleotide-binding</keyword>
<dbReference type="CDD" id="cd00075">
    <property type="entry name" value="HATPase"/>
    <property type="match status" value="1"/>
</dbReference>
<dbReference type="Gene3D" id="1.10.287.130">
    <property type="match status" value="1"/>
</dbReference>
<keyword evidence="4" id="KW-0808">Transferase</keyword>
<name>A0A1F5YEI6_9BACT</name>
<dbReference type="CDD" id="cd00082">
    <property type="entry name" value="HisKA"/>
    <property type="match status" value="1"/>
</dbReference>
<evidence type="ECO:0000256" key="3">
    <source>
        <dbReference type="ARBA" id="ARBA00022553"/>
    </source>
</evidence>
<dbReference type="EMBL" id="MFIV01000109">
    <property type="protein sequence ID" value="OGF98406.1"/>
    <property type="molecule type" value="Genomic_DNA"/>
</dbReference>
<dbReference type="Proteomes" id="UP000176992">
    <property type="component" value="Unassembled WGS sequence"/>
</dbReference>
<evidence type="ECO:0000256" key="6">
    <source>
        <dbReference type="ARBA" id="ARBA00022777"/>
    </source>
</evidence>
<evidence type="ECO:0000313" key="10">
    <source>
        <dbReference type="EMBL" id="OGF98406.1"/>
    </source>
</evidence>
<evidence type="ECO:0000259" key="9">
    <source>
        <dbReference type="PROSITE" id="PS50109"/>
    </source>
</evidence>
<dbReference type="PANTHER" id="PTHR43065">
    <property type="entry name" value="SENSOR HISTIDINE KINASE"/>
    <property type="match status" value="1"/>
</dbReference>
<dbReference type="PANTHER" id="PTHR43065:SF10">
    <property type="entry name" value="PEROXIDE STRESS-ACTIVATED HISTIDINE KINASE MAK3"/>
    <property type="match status" value="1"/>
</dbReference>
<evidence type="ECO:0000256" key="1">
    <source>
        <dbReference type="ARBA" id="ARBA00000085"/>
    </source>
</evidence>
<dbReference type="InterPro" id="IPR004358">
    <property type="entry name" value="Sig_transdc_His_kin-like_C"/>
</dbReference>
<evidence type="ECO:0000256" key="7">
    <source>
        <dbReference type="ARBA" id="ARBA00022840"/>
    </source>
</evidence>
<organism evidence="10 11">
    <name type="scientific">Candidatus Glassbacteria bacterium GWA2_58_10</name>
    <dbReference type="NCBI Taxonomy" id="1817865"/>
    <lineage>
        <taxon>Bacteria</taxon>
        <taxon>Candidatus Glassiibacteriota</taxon>
    </lineage>
</organism>
<dbReference type="AlphaFoldDB" id="A0A1F5YEI6"/>
<evidence type="ECO:0000256" key="4">
    <source>
        <dbReference type="ARBA" id="ARBA00022679"/>
    </source>
</evidence>
<accession>A0A1F5YEI6</accession>
<dbReference type="PROSITE" id="PS50109">
    <property type="entry name" value="HIS_KIN"/>
    <property type="match status" value="1"/>
</dbReference>
<dbReference type="SUPFAM" id="SSF55874">
    <property type="entry name" value="ATPase domain of HSP90 chaperone/DNA topoisomerase II/histidine kinase"/>
    <property type="match status" value="1"/>
</dbReference>
<evidence type="ECO:0000313" key="11">
    <source>
        <dbReference type="Proteomes" id="UP000176992"/>
    </source>
</evidence>
<comment type="catalytic activity">
    <reaction evidence="1">
        <text>ATP + protein L-histidine = ADP + protein N-phospho-L-histidine.</text>
        <dbReference type="EC" id="2.7.13.3"/>
    </reaction>
</comment>
<dbReference type="PRINTS" id="PR00344">
    <property type="entry name" value="BCTRLSENSOR"/>
</dbReference>
<evidence type="ECO:0000256" key="8">
    <source>
        <dbReference type="ARBA" id="ARBA00023012"/>
    </source>
</evidence>
<dbReference type="GO" id="GO:0005524">
    <property type="term" value="F:ATP binding"/>
    <property type="evidence" value="ECO:0007669"/>
    <property type="project" value="UniProtKB-KW"/>
</dbReference>
<dbReference type="InterPro" id="IPR036890">
    <property type="entry name" value="HATPase_C_sf"/>
</dbReference>
<dbReference type="GO" id="GO:0000155">
    <property type="term" value="F:phosphorelay sensor kinase activity"/>
    <property type="evidence" value="ECO:0007669"/>
    <property type="project" value="InterPro"/>
</dbReference>